<evidence type="ECO:0000256" key="4">
    <source>
        <dbReference type="ARBA" id="ARBA00022747"/>
    </source>
</evidence>
<accession>A0A7X6M3A7</accession>
<dbReference type="GO" id="GO:0003677">
    <property type="term" value="F:DNA binding"/>
    <property type="evidence" value="ECO:0007669"/>
    <property type="project" value="TreeGrafter"/>
</dbReference>
<evidence type="ECO:0000256" key="5">
    <source>
        <dbReference type="PROSITE-ProRule" id="PRU01016"/>
    </source>
</evidence>
<reference evidence="9 10" key="1">
    <citation type="submission" date="2020-04" db="EMBL/GenBank/DDBJ databases">
        <title>MicrobeNet Type strains.</title>
        <authorList>
            <person name="Nicholson A.C."/>
        </authorList>
    </citation>
    <scope>NUCLEOTIDE SEQUENCE [LARGE SCALE GENOMIC DNA]</scope>
    <source>
        <strain evidence="9 10">DSM 44445</strain>
    </source>
</reference>
<evidence type="ECO:0000313" key="9">
    <source>
        <dbReference type="EMBL" id="NKY88921.1"/>
    </source>
</evidence>
<dbReference type="NCBIfam" id="TIGR00675">
    <property type="entry name" value="dcm"/>
    <property type="match status" value="1"/>
</dbReference>
<evidence type="ECO:0000256" key="6">
    <source>
        <dbReference type="RuleBase" id="RU000416"/>
    </source>
</evidence>
<evidence type="ECO:0000256" key="7">
    <source>
        <dbReference type="RuleBase" id="RU000417"/>
    </source>
</evidence>
<dbReference type="Pfam" id="PF00145">
    <property type="entry name" value="DNA_methylase"/>
    <property type="match status" value="1"/>
</dbReference>
<keyword evidence="2 5" id="KW-0808">Transferase</keyword>
<feature type="active site" evidence="5">
    <location>
        <position position="73"/>
    </location>
</feature>
<evidence type="ECO:0000256" key="1">
    <source>
        <dbReference type="ARBA" id="ARBA00022603"/>
    </source>
</evidence>
<evidence type="ECO:0000256" key="3">
    <source>
        <dbReference type="ARBA" id="ARBA00022691"/>
    </source>
</evidence>
<dbReference type="InterPro" id="IPR050390">
    <property type="entry name" value="C5-Methyltransferase"/>
</dbReference>
<dbReference type="InterPro" id="IPR018117">
    <property type="entry name" value="C5_DNA_meth_AS"/>
</dbReference>
<dbReference type="SUPFAM" id="SSF53335">
    <property type="entry name" value="S-adenosyl-L-methionine-dependent methyltransferases"/>
    <property type="match status" value="1"/>
</dbReference>
<organism evidence="9 10">
    <name type="scientific">Nocardia veterana</name>
    <dbReference type="NCBI Taxonomy" id="132249"/>
    <lineage>
        <taxon>Bacteria</taxon>
        <taxon>Bacillati</taxon>
        <taxon>Actinomycetota</taxon>
        <taxon>Actinomycetes</taxon>
        <taxon>Mycobacteriales</taxon>
        <taxon>Nocardiaceae</taxon>
        <taxon>Nocardia</taxon>
    </lineage>
</organism>
<dbReference type="GO" id="GO:0003886">
    <property type="term" value="F:DNA (cytosine-5-)-methyltransferase activity"/>
    <property type="evidence" value="ECO:0007669"/>
    <property type="project" value="UniProtKB-EC"/>
</dbReference>
<dbReference type="Gene3D" id="3.40.50.150">
    <property type="entry name" value="Vaccinia Virus protein VP39"/>
    <property type="match status" value="1"/>
</dbReference>
<dbReference type="Proteomes" id="UP000523447">
    <property type="component" value="Unassembled WGS sequence"/>
</dbReference>
<protein>
    <recommendedName>
        <fullName evidence="7">Cytosine-specific methyltransferase</fullName>
        <ecNumber evidence="7">2.1.1.37</ecNumber>
    </recommendedName>
</protein>
<dbReference type="GO" id="GO:0009307">
    <property type="term" value="P:DNA restriction-modification system"/>
    <property type="evidence" value="ECO:0007669"/>
    <property type="project" value="UniProtKB-KW"/>
</dbReference>
<dbReference type="AlphaFoldDB" id="A0A7X6M3A7"/>
<evidence type="ECO:0000256" key="8">
    <source>
        <dbReference type="SAM" id="MobiDB-lite"/>
    </source>
</evidence>
<keyword evidence="10" id="KW-1185">Reference proteome</keyword>
<evidence type="ECO:0000256" key="2">
    <source>
        <dbReference type="ARBA" id="ARBA00022679"/>
    </source>
</evidence>
<sequence length="414" mass="44614">MNNARVVGLFAGIGGLELGLSAHGWRTELLCEIDPGARAVLSAHFPDVESHADVTRLRALPAGTELVAAGFPCQDLSQAGRTAGITGARSGLVDEVFRLVRRKRGPRWLLIENVPFMLQLGRGQAMRHITAALEELGYTWAYRVVDARAFGLPQRRQRVLMLASRSEDPRPVLFGADAGPRTIGDPNTDPCGFYWTEGVRGLGWAVNAVPTLKGGSGLGIASPPAVRLPSGEIVTPGITDAERLQGFSPGWTVPALTAPGVRPGHRWKLVGNAVSVRMAAWIGARLAAPTEEPVVEYTPLAAHRWPTAAWGHAGTAYRVPVSTWPVHEPYEDLRWFLDDARLLSARATAGFLRRAARGTLRFPPGFLTDMENHLLRMEGAAQPARNRGVSGNRHEMSKRSPNPASGTCVPAGTL</sequence>
<dbReference type="GO" id="GO:0032259">
    <property type="term" value="P:methylation"/>
    <property type="evidence" value="ECO:0007669"/>
    <property type="project" value="UniProtKB-KW"/>
</dbReference>
<dbReference type="GO" id="GO:0044027">
    <property type="term" value="P:negative regulation of gene expression via chromosomal CpG island methylation"/>
    <property type="evidence" value="ECO:0007669"/>
    <property type="project" value="TreeGrafter"/>
</dbReference>
<dbReference type="PANTHER" id="PTHR10629:SF50">
    <property type="entry name" value="DNA (CYTOSINE-5)-METHYLTRANSFERASE CMT3"/>
    <property type="match status" value="1"/>
</dbReference>
<evidence type="ECO:0000313" key="10">
    <source>
        <dbReference type="Proteomes" id="UP000523447"/>
    </source>
</evidence>
<dbReference type="PANTHER" id="PTHR10629">
    <property type="entry name" value="CYTOSINE-SPECIFIC METHYLTRANSFERASE"/>
    <property type="match status" value="1"/>
</dbReference>
<dbReference type="PROSITE" id="PS00094">
    <property type="entry name" value="C5_MTASE_1"/>
    <property type="match status" value="1"/>
</dbReference>
<gene>
    <name evidence="9" type="primary">dcm</name>
    <name evidence="9" type="ORF">HGA07_25310</name>
</gene>
<keyword evidence="1 5" id="KW-0489">Methyltransferase</keyword>
<dbReference type="EMBL" id="JAAXPE010000037">
    <property type="protein sequence ID" value="NKY88921.1"/>
    <property type="molecule type" value="Genomic_DNA"/>
</dbReference>
<comment type="caution">
    <text evidence="9">The sequence shown here is derived from an EMBL/GenBank/DDBJ whole genome shotgun (WGS) entry which is preliminary data.</text>
</comment>
<dbReference type="PRINTS" id="PR00105">
    <property type="entry name" value="C5METTRFRASE"/>
</dbReference>
<dbReference type="InterPro" id="IPR029063">
    <property type="entry name" value="SAM-dependent_MTases_sf"/>
</dbReference>
<dbReference type="InterPro" id="IPR001525">
    <property type="entry name" value="C5_MeTfrase"/>
</dbReference>
<keyword evidence="4" id="KW-0680">Restriction system</keyword>
<dbReference type="PROSITE" id="PS51679">
    <property type="entry name" value="SAM_MT_C5"/>
    <property type="match status" value="1"/>
</dbReference>
<proteinExistence type="inferred from homology"/>
<feature type="region of interest" description="Disordered" evidence="8">
    <location>
        <begin position="381"/>
        <end position="414"/>
    </location>
</feature>
<keyword evidence="3 5" id="KW-0949">S-adenosyl-L-methionine</keyword>
<name>A0A7X6M3A7_9NOCA</name>
<comment type="catalytic activity">
    <reaction evidence="7">
        <text>a 2'-deoxycytidine in DNA + S-adenosyl-L-methionine = a 5-methyl-2'-deoxycytidine in DNA + S-adenosyl-L-homocysteine + H(+)</text>
        <dbReference type="Rhea" id="RHEA:13681"/>
        <dbReference type="Rhea" id="RHEA-COMP:11369"/>
        <dbReference type="Rhea" id="RHEA-COMP:11370"/>
        <dbReference type="ChEBI" id="CHEBI:15378"/>
        <dbReference type="ChEBI" id="CHEBI:57856"/>
        <dbReference type="ChEBI" id="CHEBI:59789"/>
        <dbReference type="ChEBI" id="CHEBI:85452"/>
        <dbReference type="ChEBI" id="CHEBI:85454"/>
        <dbReference type="EC" id="2.1.1.37"/>
    </reaction>
</comment>
<dbReference type="EC" id="2.1.1.37" evidence="7"/>
<comment type="similarity">
    <text evidence="5 6">Belongs to the class I-like SAM-binding methyltransferase superfamily. C5-methyltransferase family.</text>
</comment>